<evidence type="ECO:0000313" key="4">
    <source>
        <dbReference type="Proteomes" id="UP001281761"/>
    </source>
</evidence>
<evidence type="ECO:0000313" key="3">
    <source>
        <dbReference type="EMBL" id="KAK2958210.1"/>
    </source>
</evidence>
<feature type="region of interest" description="Disordered" evidence="1">
    <location>
        <begin position="23"/>
        <end position="81"/>
    </location>
</feature>
<feature type="signal peptide" evidence="2">
    <location>
        <begin position="1"/>
        <end position="22"/>
    </location>
</feature>
<comment type="caution">
    <text evidence="3">The sequence shown here is derived from an EMBL/GenBank/DDBJ whole genome shotgun (WGS) entry which is preliminary data.</text>
</comment>
<keyword evidence="2" id="KW-0732">Signal</keyword>
<feature type="compositionally biased region" description="Basic and acidic residues" evidence="1">
    <location>
        <begin position="112"/>
        <end position="123"/>
    </location>
</feature>
<reference evidence="3 4" key="1">
    <citation type="journal article" date="2022" name="bioRxiv">
        <title>Genomics of Preaxostyla Flagellates Illuminates Evolutionary Transitions and the Path Towards Mitochondrial Loss.</title>
        <authorList>
            <person name="Novak L.V.F."/>
            <person name="Treitli S.C."/>
            <person name="Pyrih J."/>
            <person name="Halakuc P."/>
            <person name="Pipaliya S.V."/>
            <person name="Vacek V."/>
            <person name="Brzon O."/>
            <person name="Soukal P."/>
            <person name="Eme L."/>
            <person name="Dacks J.B."/>
            <person name="Karnkowska A."/>
            <person name="Elias M."/>
            <person name="Hampl V."/>
        </authorList>
    </citation>
    <scope>NUCLEOTIDE SEQUENCE [LARGE SCALE GENOMIC DNA]</scope>
    <source>
        <strain evidence="3">NAU3</strain>
        <tissue evidence="3">Gut</tissue>
    </source>
</reference>
<feature type="region of interest" description="Disordered" evidence="1">
    <location>
        <begin position="381"/>
        <end position="404"/>
    </location>
</feature>
<accession>A0ABQ9Y390</accession>
<protein>
    <submittedName>
        <fullName evidence="3">Uncharacterized protein</fullName>
    </submittedName>
</protein>
<gene>
    <name evidence="3" type="ORF">BLNAU_6914</name>
</gene>
<feature type="compositionally biased region" description="Low complexity" evidence="1">
    <location>
        <begin position="391"/>
        <end position="403"/>
    </location>
</feature>
<organism evidence="3 4">
    <name type="scientific">Blattamonas nauphoetae</name>
    <dbReference type="NCBI Taxonomy" id="2049346"/>
    <lineage>
        <taxon>Eukaryota</taxon>
        <taxon>Metamonada</taxon>
        <taxon>Preaxostyla</taxon>
        <taxon>Oxymonadida</taxon>
        <taxon>Blattamonas</taxon>
    </lineage>
</organism>
<name>A0ABQ9Y390_9EUKA</name>
<dbReference type="EMBL" id="JARBJD010000040">
    <property type="protein sequence ID" value="KAK2958210.1"/>
    <property type="molecule type" value="Genomic_DNA"/>
</dbReference>
<feature type="region of interest" description="Disordered" evidence="1">
    <location>
        <begin position="431"/>
        <end position="475"/>
    </location>
</feature>
<feature type="chain" id="PRO_5047048037" evidence="2">
    <location>
        <begin position="23"/>
        <end position="571"/>
    </location>
</feature>
<proteinExistence type="predicted"/>
<evidence type="ECO:0000256" key="2">
    <source>
        <dbReference type="SAM" id="SignalP"/>
    </source>
</evidence>
<feature type="compositionally biased region" description="Basic and acidic residues" evidence="1">
    <location>
        <begin position="227"/>
        <end position="236"/>
    </location>
</feature>
<feature type="region of interest" description="Disordered" evidence="1">
    <location>
        <begin position="286"/>
        <end position="316"/>
    </location>
</feature>
<sequence>MNKVELRFISVILLVDLTQTKGSRFSTPKEAPSTPPSPNPSLNEFSDRFEKTRQKRPFSAGAVGRLERQPTPTPTPLFCFGRRRETDDSHRLWRTLTTSQILSHKQTQKVDSSNHEKNERTENETTISDMKKMMKTQRTCKKGNPKLFVGKKRKKTKSNGLKDQKFPEKQNRFLAPTTESVASIGSMRSKHNTSNRSHVETGLPDLLLINSQPSNAIHTSRSTTYLTHDHSNREQSRGLSSKTVERRNDLTLSIHSRRSLPTCPQSSAETIRTVDSEDVVFEWRMDETKKPNGRSSEHHRSVRPKTGPSLSKHKTVLFPEHPTLAPSTQRIPTRFVESKDSHRKWGAIDAACSTPQSDNLRNGHTAKDMPSDRVWLERAQLDSTSSKSMQIPRSSSPIISVRSPHPRPYSSLHYGAVGVDSTRVERMSLSQTLETAQPRPISKRSPERDIGGCLTILPSRPSLPTDTVRDKEERKEKVERIDSTAHILASPSISHKSLAFDSFATMFSTPPREEEKAEPEEQQSRWSGVPVRRYRTQFAPTLASLRRKSPPCHPLLLSPSLCQTLAHSLPK</sequence>
<feature type="region of interest" description="Disordered" evidence="1">
    <location>
        <begin position="103"/>
        <end position="125"/>
    </location>
</feature>
<feature type="compositionally biased region" description="Basic and acidic residues" evidence="1">
    <location>
        <begin position="286"/>
        <end position="299"/>
    </location>
</feature>
<keyword evidence="4" id="KW-1185">Reference proteome</keyword>
<evidence type="ECO:0000256" key="1">
    <source>
        <dbReference type="SAM" id="MobiDB-lite"/>
    </source>
</evidence>
<feature type="region of interest" description="Disordered" evidence="1">
    <location>
        <begin position="509"/>
        <end position="529"/>
    </location>
</feature>
<feature type="region of interest" description="Disordered" evidence="1">
    <location>
        <begin position="219"/>
        <end position="245"/>
    </location>
</feature>
<dbReference type="Proteomes" id="UP001281761">
    <property type="component" value="Unassembled WGS sequence"/>
</dbReference>